<dbReference type="Proteomes" id="UP000694864">
    <property type="component" value="Chromosome 1"/>
</dbReference>
<reference evidence="3" key="2">
    <citation type="submission" date="2025-08" db="UniProtKB">
        <authorList>
            <consortium name="RefSeq"/>
        </authorList>
    </citation>
    <scope>IDENTIFICATION</scope>
    <source>
        <tissue evidence="3">Leaf</tissue>
    </source>
</reference>
<evidence type="ECO:0000313" key="3">
    <source>
        <dbReference type="RefSeq" id="XP_010502861.1"/>
    </source>
</evidence>
<feature type="compositionally biased region" description="Acidic residues" evidence="1">
    <location>
        <begin position="103"/>
        <end position="142"/>
    </location>
</feature>
<gene>
    <name evidence="3" type="primary">LOC104780094</name>
</gene>
<proteinExistence type="predicted"/>
<reference evidence="2" key="1">
    <citation type="journal article" date="2014" name="Nat. Commun.">
        <title>The emerging biofuel crop Camelina sativa retains a highly undifferentiated hexaploid genome structure.</title>
        <authorList>
            <person name="Kagale S."/>
            <person name="Koh C."/>
            <person name="Nixon J."/>
            <person name="Bollina V."/>
            <person name="Clarke W.E."/>
            <person name="Tuteja R."/>
            <person name="Spillane C."/>
            <person name="Robinson S.J."/>
            <person name="Links M.G."/>
            <person name="Clarke C."/>
            <person name="Higgins E.E."/>
            <person name="Huebert T."/>
            <person name="Sharpe A.G."/>
            <person name="Parkin I.A."/>
        </authorList>
    </citation>
    <scope>NUCLEOTIDE SEQUENCE [LARGE SCALE GENOMIC DNA]</scope>
    <source>
        <strain evidence="2">cv. DH55</strain>
    </source>
</reference>
<evidence type="ECO:0000256" key="1">
    <source>
        <dbReference type="SAM" id="MobiDB-lite"/>
    </source>
</evidence>
<keyword evidence="2" id="KW-1185">Reference proteome</keyword>
<name>A0ABM0YLK1_CAMSA</name>
<feature type="compositionally biased region" description="Basic and acidic residues" evidence="1">
    <location>
        <begin position="86"/>
        <end position="102"/>
    </location>
</feature>
<protein>
    <submittedName>
        <fullName evidence="3">Histone deacetylase HDT2-like</fullName>
    </submittedName>
</protein>
<evidence type="ECO:0000313" key="2">
    <source>
        <dbReference type="Proteomes" id="UP000694864"/>
    </source>
</evidence>
<organism evidence="2 3">
    <name type="scientific">Camelina sativa</name>
    <name type="common">False flax</name>
    <name type="synonym">Myagrum sativum</name>
    <dbReference type="NCBI Taxonomy" id="90675"/>
    <lineage>
        <taxon>Eukaryota</taxon>
        <taxon>Viridiplantae</taxon>
        <taxon>Streptophyta</taxon>
        <taxon>Embryophyta</taxon>
        <taxon>Tracheophyta</taxon>
        <taxon>Spermatophyta</taxon>
        <taxon>Magnoliopsida</taxon>
        <taxon>eudicotyledons</taxon>
        <taxon>Gunneridae</taxon>
        <taxon>Pentapetalae</taxon>
        <taxon>rosids</taxon>
        <taxon>malvids</taxon>
        <taxon>Brassicales</taxon>
        <taxon>Brassicaceae</taxon>
        <taxon>Camelineae</taxon>
        <taxon>Camelina</taxon>
    </lineage>
</organism>
<dbReference type="GeneID" id="104780094"/>
<accession>A0ABM0YLK1</accession>
<sequence length="150" mass="16947">MASVSSSAARSLIRDGKSAVNLLLRVRTANLTETVQNNGPAIRSLLRLKNQKPASQYPVFPKTFPVTQTGFRVGVVQQEDVSERIGKMEAAHGKRVVNKNEDVDTEEEEETDFDEDEIDDVDIDDDDEEFEDIDEDEEEEEEPKYTGKKK</sequence>
<dbReference type="RefSeq" id="XP_010502861.1">
    <property type="nucleotide sequence ID" value="XM_010504559.2"/>
</dbReference>
<feature type="region of interest" description="Disordered" evidence="1">
    <location>
        <begin position="86"/>
        <end position="150"/>
    </location>
</feature>